<evidence type="ECO:0000313" key="5">
    <source>
        <dbReference type="EMBL" id="ACT59154.1"/>
    </source>
</evidence>
<dbReference type="SUPFAM" id="SSF46689">
    <property type="entry name" value="Homeodomain-like"/>
    <property type="match status" value="1"/>
</dbReference>
<evidence type="ECO:0000256" key="1">
    <source>
        <dbReference type="ARBA" id="ARBA00023015"/>
    </source>
</evidence>
<feature type="domain" description="HTH araC/xylS-type" evidence="4">
    <location>
        <begin position="241"/>
        <end position="342"/>
    </location>
</feature>
<accession>C6XJ59</accession>
<dbReference type="GO" id="GO:0003700">
    <property type="term" value="F:DNA-binding transcription factor activity"/>
    <property type="evidence" value="ECO:0007669"/>
    <property type="project" value="InterPro"/>
</dbReference>
<dbReference type="EMBL" id="CP001678">
    <property type="protein sequence ID" value="ACT59154.1"/>
    <property type="molecule type" value="Genomic_DNA"/>
</dbReference>
<dbReference type="PANTHER" id="PTHR43280:SF27">
    <property type="entry name" value="TRANSCRIPTIONAL REGULATOR MTLR"/>
    <property type="match status" value="1"/>
</dbReference>
<keyword evidence="6" id="KW-1185">Reference proteome</keyword>
<evidence type="ECO:0000259" key="4">
    <source>
        <dbReference type="PROSITE" id="PS01124"/>
    </source>
</evidence>
<dbReference type="Proteomes" id="UP000002745">
    <property type="component" value="Chromosome"/>
</dbReference>
<dbReference type="Gene3D" id="1.10.10.60">
    <property type="entry name" value="Homeodomain-like"/>
    <property type="match status" value="1"/>
</dbReference>
<evidence type="ECO:0000256" key="2">
    <source>
        <dbReference type="ARBA" id="ARBA00023125"/>
    </source>
</evidence>
<keyword evidence="3" id="KW-0804">Transcription</keyword>
<proteinExistence type="predicted"/>
<dbReference type="RefSeq" id="WP_015827304.1">
    <property type="nucleotide sequence ID" value="NC_012982.1"/>
</dbReference>
<dbReference type="Pfam" id="PF12833">
    <property type="entry name" value="HTH_18"/>
    <property type="match status" value="1"/>
</dbReference>
<dbReference type="InterPro" id="IPR018060">
    <property type="entry name" value="HTH_AraC"/>
</dbReference>
<dbReference type="AlphaFoldDB" id="C6XJ59"/>
<dbReference type="STRING" id="582402.Hbal_1465"/>
<gene>
    <name evidence="5" type="ordered locus">Hbal_1465</name>
</gene>
<name>C6XJ59_HIRBI</name>
<protein>
    <submittedName>
        <fullName evidence="5">Transcriptional regulator, AraC family</fullName>
    </submittedName>
</protein>
<dbReference type="InterPro" id="IPR009057">
    <property type="entry name" value="Homeodomain-like_sf"/>
</dbReference>
<organism evidence="5 6">
    <name type="scientific">Hirschia baltica (strain ATCC 49814 / DSM 5838 / IFAM 1418)</name>
    <dbReference type="NCBI Taxonomy" id="582402"/>
    <lineage>
        <taxon>Bacteria</taxon>
        <taxon>Pseudomonadati</taxon>
        <taxon>Pseudomonadota</taxon>
        <taxon>Alphaproteobacteria</taxon>
        <taxon>Hyphomonadales</taxon>
        <taxon>Hyphomonadaceae</taxon>
        <taxon>Hirschia</taxon>
    </lineage>
</organism>
<dbReference type="HOGENOM" id="CLU_891204_0_0_5"/>
<dbReference type="eggNOG" id="COG2207">
    <property type="taxonomic scope" value="Bacteria"/>
</dbReference>
<dbReference type="SMART" id="SM00342">
    <property type="entry name" value="HTH_ARAC"/>
    <property type="match status" value="1"/>
</dbReference>
<keyword evidence="1" id="KW-0805">Transcription regulation</keyword>
<dbReference type="OrthoDB" id="7630391at2"/>
<evidence type="ECO:0000313" key="6">
    <source>
        <dbReference type="Proteomes" id="UP000002745"/>
    </source>
</evidence>
<dbReference type="PANTHER" id="PTHR43280">
    <property type="entry name" value="ARAC-FAMILY TRANSCRIPTIONAL REGULATOR"/>
    <property type="match status" value="1"/>
</dbReference>
<dbReference type="GO" id="GO:0043565">
    <property type="term" value="F:sequence-specific DNA binding"/>
    <property type="evidence" value="ECO:0007669"/>
    <property type="project" value="InterPro"/>
</dbReference>
<dbReference type="PROSITE" id="PS01124">
    <property type="entry name" value="HTH_ARAC_FAMILY_2"/>
    <property type="match status" value="1"/>
</dbReference>
<evidence type="ECO:0000256" key="3">
    <source>
        <dbReference type="ARBA" id="ARBA00023163"/>
    </source>
</evidence>
<keyword evidence="2" id="KW-0238">DNA-binding</keyword>
<dbReference type="KEGG" id="hba:Hbal_1465"/>
<sequence>MFHTPDTTSKNPADLFQTLTKQGIGTNWGNFNETVSRSLGDIGATREFHCDYMHGNSKVFQPMQGVTITMQTIVVTDPKETIKLTLYPSDKLYINVVLEGEFNLLTDKTAATIKKGSYLLYRQTRESHCDIQIDPARPLSLVYLAFSPECLESIAQVLKTPVPKVIRASEMLKLWGKETPIVGTNTALLRFAKSLAETSDYDKLWPVFLKSKISELFCILTAFDSLISETLVAPSQISSLNRISKVLNLFLEDHLQIPSSSAIVKSLGLEKQILDKDFEDVYGLNFPDYCNVIKFQMVYRRLLRSNISITALAYWAGYSHTANFSRAFQKHFGVSPRTARLSAKDTRHVFDKED</sequence>
<reference evidence="6" key="1">
    <citation type="journal article" date="2011" name="J. Bacteriol.">
        <title>Genome sequences of eight morphologically diverse alphaproteobacteria.</title>
        <authorList>
            <consortium name="US DOE Joint Genome Institute"/>
            <person name="Brown P.J."/>
            <person name="Kysela D.T."/>
            <person name="Buechlein A."/>
            <person name="Hemmerich C."/>
            <person name="Brun Y.V."/>
        </authorList>
    </citation>
    <scope>NUCLEOTIDE SEQUENCE [LARGE SCALE GENOMIC DNA]</scope>
    <source>
        <strain evidence="6">ATCC 49814 / DSM 5838 / IFAM 1418</strain>
    </source>
</reference>